<dbReference type="InterPro" id="IPR041469">
    <property type="entry name" value="Subtilisin-like_FN3"/>
</dbReference>
<protein>
    <recommendedName>
        <fullName evidence="2">Subtilisin-like protease fibronectin type-III domain-containing protein</fullName>
    </recommendedName>
</protein>
<organism evidence="3 4">
    <name type="scientific">Microbacterium amylolyticum</name>
    <dbReference type="NCBI Taxonomy" id="936337"/>
    <lineage>
        <taxon>Bacteria</taxon>
        <taxon>Bacillati</taxon>
        <taxon>Actinomycetota</taxon>
        <taxon>Actinomycetes</taxon>
        <taxon>Micrococcales</taxon>
        <taxon>Microbacteriaceae</taxon>
        <taxon>Microbacterium</taxon>
    </lineage>
</organism>
<evidence type="ECO:0000313" key="4">
    <source>
        <dbReference type="Proteomes" id="UP001519362"/>
    </source>
</evidence>
<reference evidence="3 4" key="1">
    <citation type="submission" date="2021-03" db="EMBL/GenBank/DDBJ databases">
        <title>Sequencing the genomes of 1000 actinobacteria strains.</title>
        <authorList>
            <person name="Klenk H.-P."/>
        </authorList>
    </citation>
    <scope>NUCLEOTIDE SEQUENCE [LARGE SCALE GENOMIC DNA]</scope>
    <source>
        <strain evidence="3 4">DSM 24221</strain>
    </source>
</reference>
<evidence type="ECO:0000313" key="3">
    <source>
        <dbReference type="EMBL" id="MBP2436031.1"/>
    </source>
</evidence>
<gene>
    <name evidence="3" type="ORF">JOF34_000617</name>
</gene>
<dbReference type="Gene3D" id="2.60.40.2310">
    <property type="match status" value="1"/>
</dbReference>
<proteinExistence type="predicted"/>
<dbReference type="Proteomes" id="UP001519362">
    <property type="component" value="Unassembled WGS sequence"/>
</dbReference>
<dbReference type="Pfam" id="PF17766">
    <property type="entry name" value="fn3_6"/>
    <property type="match status" value="1"/>
</dbReference>
<evidence type="ECO:0000259" key="2">
    <source>
        <dbReference type="Pfam" id="PF17766"/>
    </source>
</evidence>
<dbReference type="RefSeq" id="WP_165137397.1">
    <property type="nucleotide sequence ID" value="NZ_CP049253.1"/>
</dbReference>
<evidence type="ECO:0000256" key="1">
    <source>
        <dbReference type="SAM" id="MobiDB-lite"/>
    </source>
</evidence>
<name>A0ABS4ZFH1_9MICO</name>
<dbReference type="EMBL" id="JAGIOL010000001">
    <property type="protein sequence ID" value="MBP2436031.1"/>
    <property type="molecule type" value="Genomic_DNA"/>
</dbReference>
<feature type="domain" description="Subtilisin-like protease fibronectin type-III" evidence="2">
    <location>
        <begin position="2"/>
        <end position="50"/>
    </location>
</feature>
<comment type="caution">
    <text evidence="3">The sequence shown here is derived from an EMBL/GenBank/DDBJ whole genome shotgun (WGS) entry which is preliminary data.</text>
</comment>
<accession>A0ABS4ZFH1</accession>
<keyword evidence="4" id="KW-1185">Reference proteome</keyword>
<feature type="region of interest" description="Disordered" evidence="1">
    <location>
        <begin position="128"/>
        <end position="149"/>
    </location>
</feature>
<sequence length="191" mass="19640">MVSPSVLTLAAGESADIQITLTAGSAPAEQWATGFLTWSGGTNDVRSPVAAFPVTADAPAEVSFTGVSGTGDVTIVSGISGDMPLRVAGRAAEQTVASGTQDSIRHTYTEVTIEEGTKRARFDLLTDDEQGSDSAGEGELTAQPNPLTVSQGAEATYEVSWSGLTPETTYYGVVSYADSDVATIVKVIASE</sequence>